<dbReference type="GO" id="GO:0016279">
    <property type="term" value="F:protein-lysine N-methyltransferase activity"/>
    <property type="evidence" value="ECO:0000318"/>
    <property type="project" value="GO_Central"/>
</dbReference>
<keyword evidence="3" id="KW-1185">Reference proteome</keyword>
<dbReference type="InterPro" id="IPR046341">
    <property type="entry name" value="SET_dom_sf"/>
</dbReference>
<dbReference type="CDD" id="cd10527">
    <property type="entry name" value="SET_LSMT"/>
    <property type="match status" value="1"/>
</dbReference>
<name>B6JY24_SCHJY</name>
<dbReference type="Pfam" id="PF00856">
    <property type="entry name" value="SET"/>
    <property type="match status" value="1"/>
</dbReference>
<sequence length="495" mass="56669">MTVEAPDSYKNLLAWLEKNRAFIHDDLYIDSSLIRGDGVFARTAIGAQTPLASIPKNIILSVYNSPYRELIATMGERSTKTDTSTIDTDCSSSPFDALALVRLTVALLLEKYNERSFWRPFVDSLLNAETPDLPIYWPPETLEQLEGTCVHSLVVNCSKLTAFQFISVVQPFFETVLVPKGLPCPSWSEYLHAFVLVQTRCFFIDSTHQLALVPFCDILNHRSGTECATLWVPEEKDMHDSWDHFDPDNDTCDIILQRSVNPGDEVFNSYGQYTADELFAHYGFVDVPHALWRIDFYSVLLKFNKRTFRKWLMLPSSARFDCSTFRFDHSLSISEESAVTDSLPALYKSGPNPMLWSYLFYHHITDYQRKQSKANPPASPVDVQKLTEQCWRICHDLSQGKHPCSASVIVSQLVFRCLKTLVTLCNTRKRFYKNGNMSAAEYEKLIVCMDRKNDSRAFFVCTIISQELRVLEENITACERYMKIVSQCLKNTNSD</sequence>
<dbReference type="GeneID" id="7051441"/>
<dbReference type="JaponicusDB" id="SJAG_01482"/>
<dbReference type="OMA" id="GSFCADE"/>
<accession>B6JY24</accession>
<dbReference type="SUPFAM" id="SSF82199">
    <property type="entry name" value="SET domain"/>
    <property type="match status" value="1"/>
</dbReference>
<dbReference type="RefSeq" id="XP_002172735.1">
    <property type="nucleotide sequence ID" value="XM_002172699.2"/>
</dbReference>
<dbReference type="PANTHER" id="PTHR13271:SF34">
    <property type="entry name" value="N-LYSINE METHYLTRANSFERASE SETD6"/>
    <property type="match status" value="1"/>
</dbReference>
<keyword evidence="2" id="KW-0489">Methyltransferase</keyword>
<evidence type="ECO:0000259" key="1">
    <source>
        <dbReference type="PROSITE" id="PS50280"/>
    </source>
</evidence>
<feature type="domain" description="SET" evidence="1">
    <location>
        <begin position="25"/>
        <end position="271"/>
    </location>
</feature>
<dbReference type="HOGENOM" id="CLU_553375_0_0_1"/>
<organism evidence="2 3">
    <name type="scientific">Schizosaccharomyces japonicus (strain yFS275 / FY16936)</name>
    <name type="common">Fission yeast</name>
    <dbReference type="NCBI Taxonomy" id="402676"/>
    <lineage>
        <taxon>Eukaryota</taxon>
        <taxon>Fungi</taxon>
        <taxon>Dikarya</taxon>
        <taxon>Ascomycota</taxon>
        <taxon>Taphrinomycotina</taxon>
        <taxon>Schizosaccharomycetes</taxon>
        <taxon>Schizosaccharomycetales</taxon>
        <taxon>Schizosaccharomycetaceae</taxon>
        <taxon>Schizosaccharomyces</taxon>
    </lineage>
</organism>
<dbReference type="InterPro" id="IPR050600">
    <property type="entry name" value="SETD3_SETD6_MTase"/>
</dbReference>
<evidence type="ECO:0000313" key="3">
    <source>
        <dbReference type="Proteomes" id="UP000001744"/>
    </source>
</evidence>
<protein>
    <submittedName>
        <fullName evidence="2">Lysine methyltransferase</fullName>
    </submittedName>
</protein>
<dbReference type="GO" id="GO:0005634">
    <property type="term" value="C:nucleus"/>
    <property type="evidence" value="ECO:0000318"/>
    <property type="project" value="GO_Central"/>
</dbReference>
<dbReference type="PANTHER" id="PTHR13271">
    <property type="entry name" value="UNCHARACTERIZED PUTATIVE METHYLTRANSFERASE"/>
    <property type="match status" value="1"/>
</dbReference>
<dbReference type="Gene3D" id="3.90.1410.10">
    <property type="entry name" value="set domain protein methyltransferase, domain 1"/>
    <property type="match status" value="1"/>
</dbReference>
<dbReference type="InterPro" id="IPR001214">
    <property type="entry name" value="SET_dom"/>
</dbReference>
<dbReference type="VEuPathDB" id="FungiDB:SJAG_01482"/>
<dbReference type="eggNOG" id="KOG1337">
    <property type="taxonomic scope" value="Eukaryota"/>
</dbReference>
<gene>
    <name evidence="2" type="ORF">SJAG_01482</name>
</gene>
<dbReference type="AlphaFoldDB" id="B6JY24"/>
<dbReference type="PROSITE" id="PS50280">
    <property type="entry name" value="SET"/>
    <property type="match status" value="1"/>
</dbReference>
<dbReference type="OrthoDB" id="441812at2759"/>
<dbReference type="GO" id="GO:0032259">
    <property type="term" value="P:methylation"/>
    <property type="evidence" value="ECO:0007669"/>
    <property type="project" value="UniProtKB-KW"/>
</dbReference>
<dbReference type="EMBL" id="KE651168">
    <property type="protein sequence ID" value="EEB06442.1"/>
    <property type="molecule type" value="Genomic_DNA"/>
</dbReference>
<reference evidence="2 3" key="1">
    <citation type="journal article" date="2011" name="Science">
        <title>Comparative functional genomics of the fission yeasts.</title>
        <authorList>
            <person name="Rhind N."/>
            <person name="Chen Z."/>
            <person name="Yassour M."/>
            <person name="Thompson D.A."/>
            <person name="Haas B.J."/>
            <person name="Habib N."/>
            <person name="Wapinski I."/>
            <person name="Roy S."/>
            <person name="Lin M.F."/>
            <person name="Heiman D.I."/>
            <person name="Young S.K."/>
            <person name="Furuya K."/>
            <person name="Guo Y."/>
            <person name="Pidoux A."/>
            <person name="Chen H.M."/>
            <person name="Robbertse B."/>
            <person name="Goldberg J.M."/>
            <person name="Aoki K."/>
            <person name="Bayne E.H."/>
            <person name="Berlin A.M."/>
            <person name="Desjardins C.A."/>
            <person name="Dobbs E."/>
            <person name="Dukaj L."/>
            <person name="Fan L."/>
            <person name="FitzGerald M.G."/>
            <person name="French C."/>
            <person name="Gujja S."/>
            <person name="Hansen K."/>
            <person name="Keifenheim D."/>
            <person name="Levin J.Z."/>
            <person name="Mosher R.A."/>
            <person name="Mueller C.A."/>
            <person name="Pfiffner J."/>
            <person name="Priest M."/>
            <person name="Russ C."/>
            <person name="Smialowska A."/>
            <person name="Swoboda P."/>
            <person name="Sykes S.M."/>
            <person name="Vaughn M."/>
            <person name="Vengrova S."/>
            <person name="Yoder R."/>
            <person name="Zeng Q."/>
            <person name="Allshire R."/>
            <person name="Baulcombe D."/>
            <person name="Birren B.W."/>
            <person name="Brown W."/>
            <person name="Ekwall K."/>
            <person name="Kellis M."/>
            <person name="Leatherwood J."/>
            <person name="Levin H."/>
            <person name="Margalit H."/>
            <person name="Martienssen R."/>
            <person name="Nieduszynski C.A."/>
            <person name="Spatafora J.W."/>
            <person name="Friedman N."/>
            <person name="Dalgaard J.Z."/>
            <person name="Baumann P."/>
            <person name="Niki H."/>
            <person name="Regev A."/>
            <person name="Nusbaum C."/>
        </authorList>
    </citation>
    <scope>NUCLEOTIDE SEQUENCE [LARGE SCALE GENOMIC DNA]</scope>
    <source>
        <strain evidence="3">yFS275 / FY16936</strain>
    </source>
</reference>
<evidence type="ECO:0000313" key="2">
    <source>
        <dbReference type="EMBL" id="EEB06442.1"/>
    </source>
</evidence>
<dbReference type="STRING" id="402676.B6JY24"/>
<keyword evidence="2" id="KW-0808">Transferase</keyword>
<proteinExistence type="predicted"/>
<dbReference type="Proteomes" id="UP000001744">
    <property type="component" value="Unassembled WGS sequence"/>
</dbReference>